<evidence type="ECO:0000256" key="1">
    <source>
        <dbReference type="SAM" id="Phobius"/>
    </source>
</evidence>
<comment type="caution">
    <text evidence="3">The sequence shown here is derived from an EMBL/GenBank/DDBJ whole genome shotgun (WGS) entry which is preliminary data.</text>
</comment>
<feature type="chain" id="PRO_5042157839" evidence="2">
    <location>
        <begin position="23"/>
        <end position="327"/>
    </location>
</feature>
<protein>
    <submittedName>
        <fullName evidence="3">Uncharacterized protein</fullName>
    </submittedName>
</protein>
<reference evidence="3" key="1">
    <citation type="journal article" date="2023" name="G3 (Bethesda)">
        <title>Whole genome assembly and annotation of the endangered Caribbean coral Acropora cervicornis.</title>
        <authorList>
            <person name="Selwyn J.D."/>
            <person name="Vollmer S.V."/>
        </authorList>
    </citation>
    <scope>NUCLEOTIDE SEQUENCE</scope>
    <source>
        <strain evidence="3">K2</strain>
    </source>
</reference>
<feature type="transmembrane region" description="Helical" evidence="1">
    <location>
        <begin position="266"/>
        <end position="289"/>
    </location>
</feature>
<evidence type="ECO:0000256" key="2">
    <source>
        <dbReference type="SAM" id="SignalP"/>
    </source>
</evidence>
<keyword evidence="2" id="KW-0732">Signal</keyword>
<feature type="signal peptide" evidence="2">
    <location>
        <begin position="1"/>
        <end position="22"/>
    </location>
</feature>
<dbReference type="Proteomes" id="UP001249851">
    <property type="component" value="Unassembled WGS sequence"/>
</dbReference>
<gene>
    <name evidence="3" type="ORF">P5673_000395</name>
</gene>
<organism evidence="3 4">
    <name type="scientific">Acropora cervicornis</name>
    <name type="common">Staghorn coral</name>
    <dbReference type="NCBI Taxonomy" id="6130"/>
    <lineage>
        <taxon>Eukaryota</taxon>
        <taxon>Metazoa</taxon>
        <taxon>Cnidaria</taxon>
        <taxon>Anthozoa</taxon>
        <taxon>Hexacorallia</taxon>
        <taxon>Scleractinia</taxon>
        <taxon>Astrocoeniina</taxon>
        <taxon>Acroporidae</taxon>
        <taxon>Acropora</taxon>
    </lineage>
</organism>
<evidence type="ECO:0000313" key="3">
    <source>
        <dbReference type="EMBL" id="KAK2574254.1"/>
    </source>
</evidence>
<keyword evidence="1" id="KW-0812">Transmembrane</keyword>
<reference evidence="3" key="2">
    <citation type="journal article" date="2023" name="Science">
        <title>Genomic signatures of disease resistance in endangered staghorn corals.</title>
        <authorList>
            <person name="Vollmer S.V."/>
            <person name="Selwyn J.D."/>
            <person name="Despard B.A."/>
            <person name="Roesel C.L."/>
        </authorList>
    </citation>
    <scope>NUCLEOTIDE SEQUENCE</scope>
    <source>
        <strain evidence="3">K2</strain>
    </source>
</reference>
<dbReference type="AlphaFoldDB" id="A0AAD9R756"/>
<keyword evidence="1" id="KW-0472">Membrane</keyword>
<keyword evidence="4" id="KW-1185">Reference proteome</keyword>
<keyword evidence="1" id="KW-1133">Transmembrane helix</keyword>
<dbReference type="EMBL" id="JARQWQ010000001">
    <property type="protein sequence ID" value="KAK2574254.1"/>
    <property type="molecule type" value="Genomic_DNA"/>
</dbReference>
<proteinExistence type="predicted"/>
<accession>A0AAD9R756</accession>
<name>A0AAD9R756_ACRCE</name>
<sequence length="327" mass="36558">MSLSLMLSMLITGIIFPWGTISQDTITITKVTIDNCVSGGMQVEELTKGTIAVSQLSNGDIIRGIRGADRVHGWCRVEAVYPRKGNEMFITYDGFTADHMVIDADAVHAYGKKGNATKSRLYTLATECDAAVNAAGQAFTPISTAFCPHELSWSEYLPLMAAIRRVTSRTGYFWYFSDAFFNNETARVPEWKNMLHDMCTELLRCARKGQCQKFEKVVKEFVHEHMNPKYRVIVDHMFPNIGGDVEKSETGTITELVRPQEKSNPLLFLAVGSAVAMVLIIIIAAALLVRRARVTRRAKTAKDLTQATILKLRPKTWRHEDVAAQHS</sequence>
<evidence type="ECO:0000313" key="4">
    <source>
        <dbReference type="Proteomes" id="UP001249851"/>
    </source>
</evidence>